<evidence type="ECO:0000313" key="2">
    <source>
        <dbReference type="Proteomes" id="UP001140502"/>
    </source>
</evidence>
<keyword evidence="2" id="KW-1185">Reference proteome</keyword>
<evidence type="ECO:0000313" key="1">
    <source>
        <dbReference type="EMBL" id="KAJ4313173.1"/>
    </source>
</evidence>
<dbReference type="OrthoDB" id="9991317at2759"/>
<name>A0A9W9BHZ1_9HYPO</name>
<gene>
    <name evidence="1" type="ORF">N0V84_009552</name>
</gene>
<sequence>MTSFESLGDLNKAIDEAVKNEKVVLEEHPHRPDVLMLLSNLLFERCKMAGSLFSTPLCLHWRMVDLDQAIRATNMAVEGLPAHGFSWFTNVHNLRIMLKMRLGSTSTEMAAAQAADMNGEDARGDDPGQAGLWYTLAKRFRDTSEIIPEDRAIDITEAMWKVTSSQPPGRPFILARLASNTHTERAGIIGVLVQLMELMNLSNSPTRPSRLRLKTLQPMSTF</sequence>
<reference evidence="1" key="1">
    <citation type="submission" date="2022-10" db="EMBL/GenBank/DDBJ databases">
        <title>Tapping the CABI collections for fungal endophytes: first genome assemblies for Collariella, Neodidymelliopsis, Ascochyta clinopodiicola, Didymella pomorum, Didymosphaeria variabile, Neocosmospora piperis and Neocucurbitaria cava.</title>
        <authorList>
            <person name="Hill R."/>
        </authorList>
    </citation>
    <scope>NUCLEOTIDE SEQUENCE</scope>
    <source>
        <strain evidence="1">IMI 366586</strain>
    </source>
</reference>
<dbReference type="Proteomes" id="UP001140502">
    <property type="component" value="Unassembled WGS sequence"/>
</dbReference>
<comment type="caution">
    <text evidence="1">The sequence shown here is derived from an EMBL/GenBank/DDBJ whole genome shotgun (WGS) entry which is preliminary data.</text>
</comment>
<proteinExistence type="predicted"/>
<dbReference type="EMBL" id="JAPEUR010000266">
    <property type="protein sequence ID" value="KAJ4313173.1"/>
    <property type="molecule type" value="Genomic_DNA"/>
</dbReference>
<organism evidence="1 2">
    <name type="scientific">Fusarium piperis</name>
    <dbReference type="NCBI Taxonomy" id="1435070"/>
    <lineage>
        <taxon>Eukaryota</taxon>
        <taxon>Fungi</taxon>
        <taxon>Dikarya</taxon>
        <taxon>Ascomycota</taxon>
        <taxon>Pezizomycotina</taxon>
        <taxon>Sordariomycetes</taxon>
        <taxon>Hypocreomycetidae</taxon>
        <taxon>Hypocreales</taxon>
        <taxon>Nectriaceae</taxon>
        <taxon>Fusarium</taxon>
        <taxon>Fusarium solani species complex</taxon>
    </lineage>
</organism>
<dbReference type="AlphaFoldDB" id="A0A9W9BHZ1"/>
<accession>A0A9W9BHZ1</accession>
<protein>
    <submittedName>
        <fullName evidence="1">Uncharacterized protein</fullName>
    </submittedName>
</protein>